<feature type="domain" description="AB hydrolase-1" evidence="1">
    <location>
        <begin position="44"/>
        <end position="138"/>
    </location>
</feature>
<comment type="caution">
    <text evidence="2">The sequence shown here is derived from an EMBL/GenBank/DDBJ whole genome shotgun (WGS) entry which is preliminary data.</text>
</comment>
<proteinExistence type="predicted"/>
<dbReference type="InterPro" id="IPR000073">
    <property type="entry name" value="AB_hydrolase_1"/>
</dbReference>
<dbReference type="Pfam" id="PF00561">
    <property type="entry name" value="Abhydrolase_1"/>
    <property type="match status" value="1"/>
</dbReference>
<keyword evidence="3" id="KW-1185">Reference proteome</keyword>
<reference evidence="2 3" key="1">
    <citation type="submission" date="2021-03" db="EMBL/GenBank/DDBJ databases">
        <title>Sequencing the genomes of 1000 actinobacteria strains.</title>
        <authorList>
            <person name="Klenk H.-P."/>
        </authorList>
    </citation>
    <scope>NUCLEOTIDE SEQUENCE [LARGE SCALE GENOMIC DNA]</scope>
    <source>
        <strain evidence="2 3">DSM 45516</strain>
    </source>
</reference>
<evidence type="ECO:0000313" key="2">
    <source>
        <dbReference type="EMBL" id="MBP2187496.1"/>
    </source>
</evidence>
<dbReference type="SUPFAM" id="SSF53474">
    <property type="entry name" value="alpha/beta-Hydrolases"/>
    <property type="match status" value="1"/>
</dbReference>
<keyword evidence="2" id="KW-0378">Hydrolase</keyword>
<evidence type="ECO:0000259" key="1">
    <source>
        <dbReference type="Pfam" id="PF00561"/>
    </source>
</evidence>
<dbReference type="PANTHER" id="PTHR37946:SF1">
    <property type="entry name" value="SLL1969 PROTEIN"/>
    <property type="match status" value="1"/>
</dbReference>
<sequence>MTTADRRATEGDTRRSGRLPVIVLALLIALGLSTPAHADVGREPVLLMHGWQGSTTQFAAMRTALEQDGFPVYVVDLPGEENLANAQAIARVVERARQEHGDRQVALVGHSMGGLSARHYLKFLGGTKHTRHYISMGTAQRGYAPACLLPPADGGQLCPLNSFIIQLNSGDPTPPPVTYTFLNSSLDATRNDTIGGNWCRAEIPGVEHADEPADPRFIAAVRHALDGGCG</sequence>
<dbReference type="Gene3D" id="3.40.50.1820">
    <property type="entry name" value="alpha/beta hydrolase"/>
    <property type="match status" value="1"/>
</dbReference>
<protein>
    <submittedName>
        <fullName evidence="2">Triacylglycerol lipase</fullName>
        <ecNumber evidence="2">3.1.1.3</ecNumber>
    </submittedName>
</protein>
<evidence type="ECO:0000313" key="3">
    <source>
        <dbReference type="Proteomes" id="UP001519325"/>
    </source>
</evidence>
<dbReference type="EMBL" id="JAGGMR010000001">
    <property type="protein sequence ID" value="MBP2187496.1"/>
    <property type="molecule type" value="Genomic_DNA"/>
</dbReference>
<accession>A0ABS4Q9W1</accession>
<dbReference type="RefSeq" id="WP_209884128.1">
    <property type="nucleotide sequence ID" value="NZ_JAGGMR010000001.1"/>
</dbReference>
<dbReference type="GO" id="GO:0004806">
    <property type="term" value="F:triacylglycerol lipase activity"/>
    <property type="evidence" value="ECO:0007669"/>
    <property type="project" value="UniProtKB-EC"/>
</dbReference>
<dbReference type="PANTHER" id="PTHR37946">
    <property type="entry name" value="SLL1969 PROTEIN"/>
    <property type="match status" value="1"/>
</dbReference>
<name>A0ABS4Q9W1_9NOCA</name>
<dbReference type="InterPro" id="IPR029058">
    <property type="entry name" value="AB_hydrolase_fold"/>
</dbReference>
<dbReference type="EC" id="3.1.1.3" evidence="2"/>
<gene>
    <name evidence="2" type="ORF">BJ987_000397</name>
</gene>
<dbReference type="Proteomes" id="UP001519325">
    <property type="component" value="Unassembled WGS sequence"/>
</dbReference>
<organism evidence="2 3">
    <name type="scientific">Nocardia goodfellowii</name>
    <dbReference type="NCBI Taxonomy" id="882446"/>
    <lineage>
        <taxon>Bacteria</taxon>
        <taxon>Bacillati</taxon>
        <taxon>Actinomycetota</taxon>
        <taxon>Actinomycetes</taxon>
        <taxon>Mycobacteriales</taxon>
        <taxon>Nocardiaceae</taxon>
        <taxon>Nocardia</taxon>
    </lineage>
</organism>